<sequence length="525" mass="59887">MTSSNSLYQPIMVNQYQYYDSGMYPGTVIDNPQDESETQDTSIQAIPDIQVAQTRIDQWSQIQNDESEYSLLWSDSNSFEPETFSDNINKIQRWNNIGWGIAFLINLFITLVITFVLIGKYKEHEYNPLDKYQSNTAWKCLGISVAVSILVNVIHLVYALFLPEPYIRIGIFIGVVYSIFFVAIPSLVHHNYICLLFPLLTIVAAIFFFILGQRNAKFSAAIFKQSIVLVLRYYQIMLFWILMTILISLINLAFSFIVYLVQANNWSNFFYIYVVFSFAWISQTITYISFMVASGLAASWYFLERTPYFPRHPILSSAKRAFTTSFGSASLAGLIMAIIQMLEVIVRAPPATNNQIVNAIIQVLKCIAQCILAILKGCFIRINQFALCYVSIYGVPFGEGVRRWFELRTKKFVQVLVAGISIERCLQYNMMIFVAGGSFLSLGLGYWVFAEGSEGRIFLPTFTAMVSYMIFDIIKGPLVAIADTLIICFAEAPQMMKTSAYELYECFLERYGSELLNQKLENGKF</sequence>
<name>A0ABR2JCY4_9EUKA</name>
<feature type="transmembrane region" description="Helical" evidence="6">
    <location>
        <begin position="270"/>
        <end position="303"/>
    </location>
</feature>
<feature type="transmembrane region" description="Helical" evidence="6">
    <location>
        <begin position="430"/>
        <end position="449"/>
    </location>
</feature>
<reference evidence="7 8" key="1">
    <citation type="submission" date="2024-04" db="EMBL/GenBank/DDBJ databases">
        <title>Tritrichomonas musculus Genome.</title>
        <authorList>
            <person name="Alves-Ferreira E."/>
            <person name="Grigg M."/>
            <person name="Lorenzi H."/>
            <person name="Galac M."/>
        </authorList>
    </citation>
    <scope>NUCLEOTIDE SEQUENCE [LARGE SCALE GENOMIC DNA]</scope>
    <source>
        <strain evidence="7 8">EAF2021</strain>
    </source>
</reference>
<comment type="subcellular location">
    <subcellularLocation>
        <location evidence="6">Cell membrane</location>
        <topology evidence="6">Multi-pass membrane protein</topology>
    </subcellularLocation>
    <subcellularLocation>
        <location evidence="1">Membrane</location>
        <topology evidence="1">Multi-pass membrane protein</topology>
    </subcellularLocation>
</comment>
<dbReference type="PANTHER" id="PTHR12385">
    <property type="entry name" value="CHOLINE TRANSPORTER-LIKE (SLC FAMILY 44)"/>
    <property type="match status" value="1"/>
</dbReference>
<dbReference type="Proteomes" id="UP001470230">
    <property type="component" value="Unassembled WGS sequence"/>
</dbReference>
<evidence type="ECO:0000256" key="5">
    <source>
        <dbReference type="ARBA" id="ARBA00023136"/>
    </source>
</evidence>
<evidence type="ECO:0000256" key="3">
    <source>
        <dbReference type="ARBA" id="ARBA00022692"/>
    </source>
</evidence>
<comment type="caution">
    <text evidence="7">The sequence shown here is derived from an EMBL/GenBank/DDBJ whole genome shotgun (WGS) entry which is preliminary data.</text>
</comment>
<keyword evidence="4 6" id="KW-1133">Transmembrane helix</keyword>
<dbReference type="PANTHER" id="PTHR12385:SF4">
    <property type="entry name" value="PROTEIN PNS1"/>
    <property type="match status" value="1"/>
</dbReference>
<comment type="similarity">
    <text evidence="2 6">Belongs to the CTL (choline transporter-like) family.</text>
</comment>
<accession>A0ABR2JCY4</accession>
<feature type="transmembrane region" description="Helical" evidence="6">
    <location>
        <begin position="324"/>
        <end position="344"/>
    </location>
</feature>
<organism evidence="7 8">
    <name type="scientific">Tritrichomonas musculus</name>
    <dbReference type="NCBI Taxonomy" id="1915356"/>
    <lineage>
        <taxon>Eukaryota</taxon>
        <taxon>Metamonada</taxon>
        <taxon>Parabasalia</taxon>
        <taxon>Tritrichomonadida</taxon>
        <taxon>Tritrichomonadidae</taxon>
        <taxon>Tritrichomonas</taxon>
    </lineage>
</organism>
<keyword evidence="8" id="KW-1185">Reference proteome</keyword>
<comment type="function">
    <text evidence="6">Choline transporter.</text>
</comment>
<evidence type="ECO:0000313" key="7">
    <source>
        <dbReference type="EMBL" id="KAK8875780.1"/>
    </source>
</evidence>
<feature type="transmembrane region" description="Helical" evidence="6">
    <location>
        <begin position="166"/>
        <end position="184"/>
    </location>
</feature>
<dbReference type="Pfam" id="PF04515">
    <property type="entry name" value="Choline_transpo"/>
    <property type="match status" value="1"/>
</dbReference>
<dbReference type="EMBL" id="JAPFFF010000012">
    <property type="protein sequence ID" value="KAK8875780.1"/>
    <property type="molecule type" value="Genomic_DNA"/>
</dbReference>
<feature type="transmembrane region" description="Helical" evidence="6">
    <location>
        <begin position="233"/>
        <end position="258"/>
    </location>
</feature>
<dbReference type="InterPro" id="IPR007603">
    <property type="entry name" value="Choline_transptr-like"/>
</dbReference>
<evidence type="ECO:0000256" key="2">
    <source>
        <dbReference type="ARBA" id="ARBA00007168"/>
    </source>
</evidence>
<evidence type="ECO:0000256" key="6">
    <source>
        <dbReference type="RuleBase" id="RU368066"/>
    </source>
</evidence>
<protein>
    <recommendedName>
        <fullName evidence="6">Choline transporter-like protein</fullName>
    </recommendedName>
</protein>
<evidence type="ECO:0000313" key="8">
    <source>
        <dbReference type="Proteomes" id="UP001470230"/>
    </source>
</evidence>
<keyword evidence="5 6" id="KW-0472">Membrane</keyword>
<feature type="transmembrane region" description="Helical" evidence="6">
    <location>
        <begin position="141"/>
        <end position="161"/>
    </location>
</feature>
<feature type="transmembrane region" description="Helical" evidence="6">
    <location>
        <begin position="469"/>
        <end position="490"/>
    </location>
</feature>
<keyword evidence="3 6" id="KW-0812">Transmembrane</keyword>
<feature type="transmembrane region" description="Helical" evidence="6">
    <location>
        <begin position="190"/>
        <end position="212"/>
    </location>
</feature>
<gene>
    <name evidence="7" type="ORF">M9Y10_005955</name>
</gene>
<evidence type="ECO:0000256" key="4">
    <source>
        <dbReference type="ARBA" id="ARBA00022989"/>
    </source>
</evidence>
<evidence type="ECO:0000256" key="1">
    <source>
        <dbReference type="ARBA" id="ARBA00004141"/>
    </source>
</evidence>
<proteinExistence type="inferred from homology"/>
<feature type="transmembrane region" description="Helical" evidence="6">
    <location>
        <begin position="97"/>
        <end position="121"/>
    </location>
</feature>